<proteinExistence type="predicted"/>
<accession>A0ABV2PWE4</accession>
<comment type="caution">
    <text evidence="2">The sequence shown here is derived from an EMBL/GenBank/DDBJ whole genome shotgun (WGS) entry which is preliminary data.</text>
</comment>
<sequence length="622" mass="69868">MSLRVMHADVVPQQGIRVNKPLIMARLAALALACSVVPLHAASTPPASTAASADARFKNIYSAEWAWRTGQAGISTSGEPQLNSGRLDQVDAASQQRRLDYWQGVLKRLAGVDAAQLSPANRVNYAIYREQIGNFVAGQQFKTWQMPFNSDSAFWSDIGYVLGGDRLRTSADYDRYLDRLGQIPAYFDQQIANMRAGLKRGFSVPRAVLDGRDVSIAAVADLKDPTQSSFYEPFKQLPATIPADRAQALQGQALRHIRDEVIPAYAKLLAFFRDEYVPQARTTLAAEALPDGKAFYRQQIREYTTLDLDPDEIHRIGLDQVAKIHAQMLEVMQDTGFKGSFTDFLQFLRTDPQFYAKTPEELLMRSAWVAKQVDGQMPRYFGHLPRAHFTIKPVPDDIAPYYTSGRGGADTYLVNTYDLKSRPLFNVPALTLHESYPGHALQLELADEQHDQPAFRRNSYISAYGEGWGLYSEYLGDEMGIYHTPYERFGYLTYQMWRACRLVVDTGIHHLGWTRQQSIDYLTENTALSAREIANEVDRYISWPGQALSYELGYLKIRELRAKAEQALGAKFDLRHFHDTVLSTGSVPLPVLQQRIDRFIADGGPEPDYACDCAKASGISGH</sequence>
<evidence type="ECO:0000256" key="1">
    <source>
        <dbReference type="SAM" id="SignalP"/>
    </source>
</evidence>
<dbReference type="Pfam" id="PF05960">
    <property type="entry name" value="DUF885"/>
    <property type="match status" value="1"/>
</dbReference>
<dbReference type="InterPro" id="IPR010281">
    <property type="entry name" value="DUF885"/>
</dbReference>
<dbReference type="PANTHER" id="PTHR33361:SF2">
    <property type="entry name" value="DUF885 DOMAIN-CONTAINING PROTEIN"/>
    <property type="match status" value="1"/>
</dbReference>
<dbReference type="EMBL" id="JBEPSD010000001">
    <property type="protein sequence ID" value="MET4569366.1"/>
    <property type="molecule type" value="Genomic_DNA"/>
</dbReference>
<dbReference type="Proteomes" id="UP001549251">
    <property type="component" value="Unassembled WGS sequence"/>
</dbReference>
<gene>
    <name evidence="2" type="ORF">ABIE04_001693</name>
</gene>
<keyword evidence="1" id="KW-0732">Signal</keyword>
<feature type="chain" id="PRO_5046908011" evidence="1">
    <location>
        <begin position="42"/>
        <end position="622"/>
    </location>
</feature>
<organism evidence="2 3">
    <name type="scientific">Rhodanobacter soli</name>
    <dbReference type="NCBI Taxonomy" id="590609"/>
    <lineage>
        <taxon>Bacteria</taxon>
        <taxon>Pseudomonadati</taxon>
        <taxon>Pseudomonadota</taxon>
        <taxon>Gammaproteobacteria</taxon>
        <taxon>Lysobacterales</taxon>
        <taxon>Rhodanobacteraceae</taxon>
        <taxon>Rhodanobacter</taxon>
    </lineage>
</organism>
<reference evidence="2 3" key="1">
    <citation type="submission" date="2024-06" db="EMBL/GenBank/DDBJ databases">
        <title>Sorghum-associated microbial communities from plants grown in Nebraska, USA.</title>
        <authorList>
            <person name="Schachtman D."/>
        </authorList>
    </citation>
    <scope>NUCLEOTIDE SEQUENCE [LARGE SCALE GENOMIC DNA]</scope>
    <source>
        <strain evidence="2 3">1757</strain>
    </source>
</reference>
<evidence type="ECO:0000313" key="2">
    <source>
        <dbReference type="EMBL" id="MET4569366.1"/>
    </source>
</evidence>
<evidence type="ECO:0000313" key="3">
    <source>
        <dbReference type="Proteomes" id="UP001549251"/>
    </source>
</evidence>
<feature type="signal peptide" evidence="1">
    <location>
        <begin position="1"/>
        <end position="41"/>
    </location>
</feature>
<dbReference type="PANTHER" id="PTHR33361">
    <property type="entry name" value="GLR0591 PROTEIN"/>
    <property type="match status" value="1"/>
</dbReference>
<protein>
    <submittedName>
        <fullName evidence="2">Uncharacterized protein (DUF885 family)</fullName>
    </submittedName>
</protein>
<keyword evidence="3" id="KW-1185">Reference proteome</keyword>
<name>A0ABV2PWE4_9GAMM</name>